<accession>A0A1H8NT13</accession>
<gene>
    <name evidence="1" type="ORF">SAMN05216404_11768</name>
</gene>
<dbReference type="Proteomes" id="UP000183898">
    <property type="component" value="Unassembled WGS sequence"/>
</dbReference>
<sequence length="77" mass="9027">MNWDNENWRSLWTLEMISRVAVHQSGITARVAPSPDDPRKDGILLENMGNVDWSRWDLDELVDEVMALWLEGNFERV</sequence>
<name>A0A1H8NT13_9PROT</name>
<evidence type="ECO:0000313" key="1">
    <source>
        <dbReference type="EMBL" id="SEO32755.1"/>
    </source>
</evidence>
<dbReference type="AlphaFoldDB" id="A0A1H8NT13"/>
<dbReference type="RefSeq" id="WP_139176944.1">
    <property type="nucleotide sequence ID" value="NZ_FOCT01000017.1"/>
</dbReference>
<reference evidence="1 2" key="1">
    <citation type="submission" date="2016-10" db="EMBL/GenBank/DDBJ databases">
        <authorList>
            <person name="de Groot N.N."/>
        </authorList>
    </citation>
    <scope>NUCLEOTIDE SEQUENCE [LARGE SCALE GENOMIC DNA]</scope>
    <source>
        <strain evidence="1 2">Nl18</strain>
    </source>
</reference>
<dbReference type="EMBL" id="FOCT01000017">
    <property type="protein sequence ID" value="SEO32755.1"/>
    <property type="molecule type" value="Genomic_DNA"/>
</dbReference>
<evidence type="ECO:0000313" key="2">
    <source>
        <dbReference type="Proteomes" id="UP000183898"/>
    </source>
</evidence>
<proteinExistence type="predicted"/>
<organism evidence="1 2">
    <name type="scientific">Nitrosospira multiformis</name>
    <dbReference type="NCBI Taxonomy" id="1231"/>
    <lineage>
        <taxon>Bacteria</taxon>
        <taxon>Pseudomonadati</taxon>
        <taxon>Pseudomonadota</taxon>
        <taxon>Betaproteobacteria</taxon>
        <taxon>Nitrosomonadales</taxon>
        <taxon>Nitrosomonadaceae</taxon>
        <taxon>Nitrosospira</taxon>
    </lineage>
</organism>
<protein>
    <submittedName>
        <fullName evidence="1">Uncharacterized protein</fullName>
    </submittedName>
</protein>